<feature type="domain" description="Protein kinase" evidence="21">
    <location>
        <begin position="543"/>
        <end position="765"/>
    </location>
</feature>
<evidence type="ECO:0000256" key="12">
    <source>
        <dbReference type="ARBA" id="ARBA00023136"/>
    </source>
</evidence>
<keyword evidence="7 20" id="KW-0732">Signal</keyword>
<dbReference type="Gene3D" id="1.10.510.10">
    <property type="entry name" value="Transferase(Phosphotransferase) domain 1"/>
    <property type="match status" value="2"/>
</dbReference>
<dbReference type="SMART" id="SM00108">
    <property type="entry name" value="B_lectin"/>
    <property type="match status" value="1"/>
</dbReference>
<keyword evidence="12 19" id="KW-0472">Membrane</keyword>
<dbReference type="Pfam" id="PF07714">
    <property type="entry name" value="PK_Tyr_Ser-Thr"/>
    <property type="match status" value="1"/>
</dbReference>
<evidence type="ECO:0000256" key="14">
    <source>
        <dbReference type="ARBA" id="ARBA00023170"/>
    </source>
</evidence>
<dbReference type="GO" id="GO:0048544">
    <property type="term" value="P:recognition of pollen"/>
    <property type="evidence" value="ECO:0007669"/>
    <property type="project" value="InterPro"/>
</dbReference>
<dbReference type="SUPFAM" id="SSF56112">
    <property type="entry name" value="Protein kinase-like (PK-like)"/>
    <property type="match status" value="2"/>
</dbReference>
<dbReference type="Proteomes" id="UP000032180">
    <property type="component" value="Chromosome 4"/>
</dbReference>
<keyword evidence="9" id="KW-0418">Kinase</keyword>
<keyword evidence="5" id="KW-0808">Transferase</keyword>
<keyword evidence="13" id="KW-1015">Disulfide bond</keyword>
<evidence type="ECO:0000256" key="17">
    <source>
        <dbReference type="ARBA" id="ARBA00048679"/>
    </source>
</evidence>
<evidence type="ECO:0000256" key="13">
    <source>
        <dbReference type="ARBA" id="ARBA00023157"/>
    </source>
</evidence>
<feature type="domain" description="Apple" evidence="23">
    <location>
        <begin position="991"/>
        <end position="1079"/>
    </location>
</feature>
<dbReference type="InterPro" id="IPR008271">
    <property type="entry name" value="Ser/Thr_kinase_AS"/>
</dbReference>
<evidence type="ECO:0000256" key="19">
    <source>
        <dbReference type="SAM" id="Phobius"/>
    </source>
</evidence>
<dbReference type="GO" id="GO:0051707">
    <property type="term" value="P:response to other organism"/>
    <property type="evidence" value="ECO:0007669"/>
    <property type="project" value="UniProtKB-ARBA"/>
</dbReference>
<dbReference type="InterPro" id="IPR000719">
    <property type="entry name" value="Prot_kinase_dom"/>
</dbReference>
<feature type="domain" description="Protein kinase" evidence="21">
    <location>
        <begin position="1150"/>
        <end position="1424"/>
    </location>
</feature>
<dbReference type="InterPro" id="IPR011009">
    <property type="entry name" value="Kinase-like_dom_sf"/>
</dbReference>
<keyword evidence="15" id="KW-0325">Glycoprotein</keyword>
<dbReference type="PANTHER" id="PTHR47974:SF19">
    <property type="entry name" value="RECEPTOR-LIKE SERINE_THREONINE-PROTEIN KINASE"/>
    <property type="match status" value="1"/>
</dbReference>
<reference evidence="25" key="2">
    <citation type="submission" date="2013-12" db="EMBL/GenBank/DDBJ databases">
        <authorList>
            <person name="Yu Y."/>
            <person name="Lee S."/>
            <person name="de Baynast K."/>
            <person name="Wissotski M."/>
            <person name="Liu L."/>
            <person name="Talag J."/>
            <person name="Goicoechea J."/>
            <person name="Angelova A."/>
            <person name="Jetty R."/>
            <person name="Kudrna D."/>
            <person name="Golser W."/>
            <person name="Rivera L."/>
            <person name="Zhang J."/>
            <person name="Wing R."/>
        </authorList>
    </citation>
    <scope>NUCLEOTIDE SEQUENCE</scope>
</reference>
<dbReference type="InterPro" id="IPR017441">
    <property type="entry name" value="Protein_kinase_ATP_BS"/>
</dbReference>
<evidence type="ECO:0000259" key="23">
    <source>
        <dbReference type="PROSITE" id="PS50948"/>
    </source>
</evidence>
<feature type="chain" id="PRO_5002348206" description="non-specific serine/threonine protein kinase" evidence="20">
    <location>
        <begin position="44"/>
        <end position="1454"/>
    </location>
</feature>
<dbReference type="GO" id="GO:0004674">
    <property type="term" value="F:protein serine/threonine kinase activity"/>
    <property type="evidence" value="ECO:0007669"/>
    <property type="project" value="UniProtKB-KW"/>
</dbReference>
<dbReference type="GO" id="GO:0005524">
    <property type="term" value="F:ATP binding"/>
    <property type="evidence" value="ECO:0007669"/>
    <property type="project" value="UniProtKB-UniRule"/>
</dbReference>
<evidence type="ECO:0000256" key="10">
    <source>
        <dbReference type="ARBA" id="ARBA00022840"/>
    </source>
</evidence>
<dbReference type="FunFam" id="3.30.200.20:FF:000178">
    <property type="entry name" value="serine/threonine-protein kinase PBS1-like"/>
    <property type="match status" value="1"/>
</dbReference>
<dbReference type="FunFam" id="2.90.10.10:FF:000002">
    <property type="entry name" value="Serine/threonine-protein kinase"/>
    <property type="match status" value="1"/>
</dbReference>
<keyword evidence="14" id="KW-0675">Receptor</keyword>
<dbReference type="InterPro" id="IPR001480">
    <property type="entry name" value="Bulb-type_lectin_dom"/>
</dbReference>
<evidence type="ECO:0000256" key="4">
    <source>
        <dbReference type="ARBA" id="ARBA00022536"/>
    </source>
</evidence>
<dbReference type="EC" id="2.7.11.1" evidence="2"/>
<feature type="binding site" evidence="18">
    <location>
        <position position="571"/>
    </location>
    <ligand>
        <name>ATP</name>
        <dbReference type="ChEBI" id="CHEBI:30616"/>
    </ligand>
</feature>
<evidence type="ECO:0000259" key="21">
    <source>
        <dbReference type="PROSITE" id="PS50011"/>
    </source>
</evidence>
<dbReference type="InterPro" id="IPR001245">
    <property type="entry name" value="Ser-Thr/Tyr_kinase_cat_dom"/>
</dbReference>
<reference evidence="24 25" key="1">
    <citation type="submission" date="2012-08" db="EMBL/GenBank/DDBJ databases">
        <title>Oryza genome evolution.</title>
        <authorList>
            <person name="Wing R.A."/>
        </authorList>
    </citation>
    <scope>NUCLEOTIDE SEQUENCE</scope>
</reference>
<feature type="transmembrane region" description="Helical" evidence="19">
    <location>
        <begin position="484"/>
        <end position="509"/>
    </location>
</feature>
<sequence>MAILIMKEIHPCTSQCTRSLPHFAMAILLVLTALLSIHTPASSATTKMTNTISPGQQVGRDDKLVSNNGRYALGFFKTGIDSSQNTTTPTSWYLGIWFNTVPKLTTAWVANRDSPVIMDTTTSLELHLTLSHDGNLVILHQSNSSSSIIWSTQANITSNDIVAVLLDSGNLVLQDSSNSATILWQSFDYPTDTFFPGEKLGFDKVTGLNRRLVSWKNLIRPATGMFCEEMDPTGANQLIQHVLAPLNSSITYWSSGVWNGQYFPSVPEMSSHHIFNFTFVNNDQERYFIYSVNDEAMIIHRFLDTSGQTNSYIWSESSLDWVLLYAQPRAQCDVYANCGPFTICNDSEFPYCNCIRGFTVKSPKDWELDDRTGGCSRDSPLDCISNRSTGSTDMFYPMPCVRLPQSSHSMRNAASASECAQVCLSDCTCTAYFFGSAGCSVWQKELLNIRQQQCSAATDTNGETLYVRLAAKELQVKKATRKGMFIGVGIGASFTVLGFLAVLIMVLIISRNKTKFSSGKLNNIEDCNGIIAFQYIDLQHATKSFMEKLGGGSFGCVYKGFLNDSTAIAVKRLDHAWQGEKQFRAEVRSLGIIQHINLVKLIGFCCEGGKRLLVYEFMPNRSLDLHLFQSNNIIALGVARGLAYLHESFMTVSFIILEWQNFWGETLVEGTVGYLAPEWISGVAVTPKIDVYSYGMVMWEIISGDVASLIDNKLQGDADLNKVEIACKVACWCIQHDEIDRPTMGEGIKSWSRGRRDRGRRHQCNGLYTVLLTMALLIYIAILLFSLCIPTSVTMADTISVGQAFAITDKLVSKNDSGLNRRIISWKNIVDPATGMYCEELDPAGVNQALLTPLKSFTPYWSSGAWNGDSFASIPEMKNHVLFNSAFVDNDREKYYISNLLDEKIVSRHVLDIGGQIKEFLWFEGSKDWTMVYAQPKAQCDVYATCGPFTVCIDNELPNCNCIKGFSITSPEDWELEDRTAGCSRNTPIDCINTKTTTHSSDKFYSMPCVRLPSNAQNIGSVKSSNDCAQVCLNNCSCTAYSYSNDGCSIWHNELLNIRKNQCSDGSNTDGESIYLRLAAKELSSPGVDQKGMVIGVILFASFALLCLLPLILLLVRLSKTKFLGDTLNDSQFYNGIIAFRYIDLRLATKNFTQRLGGGSFGSVFRGSLSDSTAIAVKRLDHACQGEKQFRAEVSSIGVIQHINLVKLIGFCCEGGRRLLVYEHMPNRSLDLQLFQSSTTITWNFRYQIAIGIARGLAYLHENCQHCIMHCDIKPENILLDASFIPKIADFGMAKLLGRDFSRVLTTVRGTAGYLAPEWISGVPITPKVDVYSYGMVLLEIISGRRNSYTSCSCSGDHNVYFPVLVACKLLDGDLGGLVDYRLNGDFDIKEAEIVCKVACWCIQDNEINRPTMREVVQILEGLVEISMPPMPRLLQAIAGSSNSTGPSYSFPAN</sequence>
<accession>A0A0D9W4V6</accession>
<dbReference type="InterPro" id="IPR003609">
    <property type="entry name" value="Pan_app"/>
</dbReference>
<dbReference type="HOGENOM" id="CLU_000288_116_9_1"/>
<feature type="domain" description="Apple" evidence="23">
    <location>
        <begin position="383"/>
        <end position="470"/>
    </location>
</feature>
<comment type="subcellular location">
    <subcellularLocation>
        <location evidence="1">Membrane</location>
        <topology evidence="1">Single-pass type I membrane protein</topology>
    </subcellularLocation>
</comment>
<dbReference type="PROSITE" id="PS50927">
    <property type="entry name" value="BULB_LECTIN"/>
    <property type="match status" value="1"/>
</dbReference>
<keyword evidence="11 19" id="KW-1133">Transmembrane helix</keyword>
<comment type="catalytic activity">
    <reaction evidence="16">
        <text>L-threonyl-[protein] + ATP = O-phospho-L-threonyl-[protein] + ADP + H(+)</text>
        <dbReference type="Rhea" id="RHEA:46608"/>
        <dbReference type="Rhea" id="RHEA-COMP:11060"/>
        <dbReference type="Rhea" id="RHEA-COMP:11605"/>
        <dbReference type="ChEBI" id="CHEBI:15378"/>
        <dbReference type="ChEBI" id="CHEBI:30013"/>
        <dbReference type="ChEBI" id="CHEBI:30616"/>
        <dbReference type="ChEBI" id="CHEBI:61977"/>
        <dbReference type="ChEBI" id="CHEBI:456216"/>
        <dbReference type="EC" id="2.7.11.1"/>
    </reaction>
</comment>
<dbReference type="PROSITE" id="PS00107">
    <property type="entry name" value="PROTEIN_KINASE_ATP"/>
    <property type="match status" value="2"/>
</dbReference>
<keyword evidence="6 19" id="KW-0812">Transmembrane</keyword>
<dbReference type="InterPro" id="IPR000858">
    <property type="entry name" value="S_locus_glycoprot_dom"/>
</dbReference>
<feature type="domain" description="Bulb-type lectin" evidence="22">
    <location>
        <begin position="49"/>
        <end position="186"/>
    </location>
</feature>
<evidence type="ECO:0000256" key="6">
    <source>
        <dbReference type="ARBA" id="ARBA00022692"/>
    </source>
</evidence>
<evidence type="ECO:0000256" key="8">
    <source>
        <dbReference type="ARBA" id="ARBA00022741"/>
    </source>
</evidence>
<protein>
    <recommendedName>
        <fullName evidence="2">non-specific serine/threonine protein kinase</fullName>
        <ecNumber evidence="2">2.7.11.1</ecNumber>
    </recommendedName>
</protein>
<evidence type="ECO:0000256" key="1">
    <source>
        <dbReference type="ARBA" id="ARBA00004479"/>
    </source>
</evidence>
<keyword evidence="10 18" id="KW-0067">ATP-binding</keyword>
<dbReference type="PROSITE" id="PS50948">
    <property type="entry name" value="PAN"/>
    <property type="match status" value="2"/>
</dbReference>
<dbReference type="GO" id="GO:0016020">
    <property type="term" value="C:membrane"/>
    <property type="evidence" value="ECO:0007669"/>
    <property type="project" value="UniProtKB-SubCell"/>
</dbReference>
<dbReference type="InterPro" id="IPR036426">
    <property type="entry name" value="Bulb-type_lectin_dom_sf"/>
</dbReference>
<evidence type="ECO:0000256" key="18">
    <source>
        <dbReference type="PROSITE-ProRule" id="PRU10141"/>
    </source>
</evidence>
<dbReference type="CDD" id="cd01098">
    <property type="entry name" value="PAN_AP_plant"/>
    <property type="match status" value="2"/>
</dbReference>
<feature type="binding site" evidence="18">
    <location>
        <position position="1178"/>
    </location>
    <ligand>
        <name>ATP</name>
        <dbReference type="ChEBI" id="CHEBI:30616"/>
    </ligand>
</feature>
<dbReference type="eggNOG" id="ENOG502QUMK">
    <property type="taxonomic scope" value="Eukaryota"/>
</dbReference>
<feature type="transmembrane region" description="Helical" evidence="19">
    <location>
        <begin position="765"/>
        <end position="787"/>
    </location>
</feature>
<feature type="transmembrane region" description="Helical" evidence="19">
    <location>
        <begin position="1093"/>
        <end position="1116"/>
    </location>
</feature>
<evidence type="ECO:0000256" key="5">
    <source>
        <dbReference type="ARBA" id="ARBA00022679"/>
    </source>
</evidence>
<dbReference type="STRING" id="77586.A0A0D9W4V6"/>
<dbReference type="Gramene" id="LPERR04G09140.2">
    <property type="protein sequence ID" value="LPERR04G09140.2"/>
    <property type="gene ID" value="LPERR04G09140"/>
</dbReference>
<feature type="signal peptide" evidence="20">
    <location>
        <begin position="1"/>
        <end position="43"/>
    </location>
</feature>
<dbReference type="PROSITE" id="PS00108">
    <property type="entry name" value="PROTEIN_KINASE_ST"/>
    <property type="match status" value="1"/>
</dbReference>
<evidence type="ECO:0000256" key="2">
    <source>
        <dbReference type="ARBA" id="ARBA00012513"/>
    </source>
</evidence>
<evidence type="ECO:0000256" key="20">
    <source>
        <dbReference type="SAM" id="SignalP"/>
    </source>
</evidence>
<keyword evidence="3" id="KW-0723">Serine/threonine-protein kinase</keyword>
<dbReference type="CDD" id="cd14066">
    <property type="entry name" value="STKc_IRAK"/>
    <property type="match status" value="1"/>
</dbReference>
<evidence type="ECO:0000313" key="25">
    <source>
        <dbReference type="Proteomes" id="UP000032180"/>
    </source>
</evidence>
<evidence type="ECO:0000256" key="15">
    <source>
        <dbReference type="ARBA" id="ARBA00023180"/>
    </source>
</evidence>
<dbReference type="EnsemblPlants" id="LPERR04G09140.2">
    <property type="protein sequence ID" value="LPERR04G09140.2"/>
    <property type="gene ID" value="LPERR04G09140"/>
</dbReference>
<evidence type="ECO:0000256" key="3">
    <source>
        <dbReference type="ARBA" id="ARBA00022527"/>
    </source>
</evidence>
<comment type="catalytic activity">
    <reaction evidence="17">
        <text>L-seryl-[protein] + ATP = O-phospho-L-seryl-[protein] + ADP + H(+)</text>
        <dbReference type="Rhea" id="RHEA:17989"/>
        <dbReference type="Rhea" id="RHEA-COMP:9863"/>
        <dbReference type="Rhea" id="RHEA-COMP:11604"/>
        <dbReference type="ChEBI" id="CHEBI:15378"/>
        <dbReference type="ChEBI" id="CHEBI:29999"/>
        <dbReference type="ChEBI" id="CHEBI:30616"/>
        <dbReference type="ChEBI" id="CHEBI:83421"/>
        <dbReference type="ChEBI" id="CHEBI:456216"/>
        <dbReference type="EC" id="2.7.11.1"/>
    </reaction>
</comment>
<dbReference type="SMART" id="SM00473">
    <property type="entry name" value="PAN_AP"/>
    <property type="match status" value="2"/>
</dbReference>
<dbReference type="PANTHER" id="PTHR47974">
    <property type="entry name" value="OS07G0415500 PROTEIN"/>
    <property type="match status" value="1"/>
</dbReference>
<reference evidence="24" key="3">
    <citation type="submission" date="2015-04" db="UniProtKB">
        <authorList>
            <consortium name="EnsemblPlants"/>
        </authorList>
    </citation>
    <scope>IDENTIFICATION</scope>
</reference>
<evidence type="ECO:0000256" key="7">
    <source>
        <dbReference type="ARBA" id="ARBA00022729"/>
    </source>
</evidence>
<dbReference type="Gene3D" id="2.90.10.10">
    <property type="entry name" value="Bulb-type lectin domain"/>
    <property type="match status" value="1"/>
</dbReference>
<dbReference type="Gene3D" id="3.30.200.20">
    <property type="entry name" value="Phosphorylase Kinase, domain 1"/>
    <property type="match status" value="2"/>
</dbReference>
<evidence type="ECO:0000256" key="16">
    <source>
        <dbReference type="ARBA" id="ARBA00047899"/>
    </source>
</evidence>
<dbReference type="FunFam" id="1.10.510.10:FF:000227">
    <property type="entry name" value="Serine/threonine-protein kinase"/>
    <property type="match status" value="1"/>
</dbReference>
<keyword evidence="25" id="KW-1185">Reference proteome</keyword>
<evidence type="ECO:0000313" key="24">
    <source>
        <dbReference type="EnsemblPlants" id="LPERR04G09140.2"/>
    </source>
</evidence>
<name>A0A0D9W4V6_9ORYZ</name>
<dbReference type="Pfam" id="PF00954">
    <property type="entry name" value="S_locus_glycop"/>
    <property type="match status" value="2"/>
</dbReference>
<dbReference type="PROSITE" id="PS50011">
    <property type="entry name" value="PROTEIN_KINASE_DOM"/>
    <property type="match status" value="2"/>
</dbReference>
<dbReference type="SMART" id="SM00220">
    <property type="entry name" value="S_TKc"/>
    <property type="match status" value="2"/>
</dbReference>
<dbReference type="Pfam" id="PF01453">
    <property type="entry name" value="B_lectin"/>
    <property type="match status" value="1"/>
</dbReference>
<proteinExistence type="predicted"/>
<evidence type="ECO:0000256" key="9">
    <source>
        <dbReference type="ARBA" id="ARBA00022777"/>
    </source>
</evidence>
<keyword evidence="8 18" id="KW-0547">Nucleotide-binding</keyword>
<dbReference type="Pfam" id="PF08276">
    <property type="entry name" value="PAN_2"/>
    <property type="match status" value="2"/>
</dbReference>
<dbReference type="SUPFAM" id="SSF51110">
    <property type="entry name" value="alpha-D-mannose-specific plant lectins"/>
    <property type="match status" value="1"/>
</dbReference>
<keyword evidence="4" id="KW-0245">EGF-like domain</keyword>
<evidence type="ECO:0000256" key="11">
    <source>
        <dbReference type="ARBA" id="ARBA00022989"/>
    </source>
</evidence>
<dbReference type="CDD" id="cd00028">
    <property type="entry name" value="B_lectin"/>
    <property type="match status" value="1"/>
</dbReference>
<organism evidence="24 25">
    <name type="scientific">Leersia perrieri</name>
    <dbReference type="NCBI Taxonomy" id="77586"/>
    <lineage>
        <taxon>Eukaryota</taxon>
        <taxon>Viridiplantae</taxon>
        <taxon>Streptophyta</taxon>
        <taxon>Embryophyta</taxon>
        <taxon>Tracheophyta</taxon>
        <taxon>Spermatophyta</taxon>
        <taxon>Magnoliopsida</taxon>
        <taxon>Liliopsida</taxon>
        <taxon>Poales</taxon>
        <taxon>Poaceae</taxon>
        <taxon>BOP clade</taxon>
        <taxon>Oryzoideae</taxon>
        <taxon>Oryzeae</taxon>
        <taxon>Oryzinae</taxon>
        <taxon>Leersia</taxon>
    </lineage>
</organism>
<dbReference type="FunFam" id="3.30.200.20:FF:000059">
    <property type="entry name" value="S-receptor-like serine/threonine-protein kinase"/>
    <property type="match status" value="1"/>
</dbReference>
<evidence type="ECO:0000259" key="22">
    <source>
        <dbReference type="PROSITE" id="PS50927"/>
    </source>
</evidence>
<dbReference type="Pfam" id="PF00069">
    <property type="entry name" value="Pkinase"/>
    <property type="match status" value="1"/>
</dbReference>